<gene>
    <name evidence="1" type="primary">69</name>
</gene>
<keyword evidence="2" id="KW-1185">Reference proteome</keyword>
<dbReference type="RefSeq" id="YP_004251239.1">
    <property type="nucleotide sequence ID" value="NC_015158.1"/>
</dbReference>
<reference evidence="1 2" key="1">
    <citation type="journal article" date="2011" name="MBio">
        <title>Evidence of a dominant lineage of Vibrio cholerae-specific lytic bacteriophages shed by cholera patients over a 10-year period in Dhaka, Bangladesh.</title>
        <authorList>
            <person name="Seed K.D."/>
            <person name="Bodi K.L."/>
            <person name="Kropinski A.M."/>
            <person name="Ackermann H.W."/>
            <person name="Calderwood S.B."/>
            <person name="Qadri F."/>
            <person name="Camilli A."/>
        </authorList>
    </citation>
    <scope>NUCLEOTIDE SEQUENCE [LARGE SCALE GENOMIC DNA]</scope>
</reference>
<dbReference type="KEGG" id="vg:10228777"/>
<name>F1D0S7_9CAUD</name>
<accession>F1D0S7</accession>
<evidence type="ECO:0000313" key="1">
    <source>
        <dbReference type="EMBL" id="ADX87750.1"/>
    </source>
</evidence>
<dbReference type="GeneID" id="10228777"/>
<organism evidence="1 2">
    <name type="scientific">Vibrio phage ICP2</name>
    <dbReference type="NCBI Taxonomy" id="979533"/>
    <lineage>
        <taxon>Viruses</taxon>
        <taxon>Duplodnaviria</taxon>
        <taxon>Heunggongvirae</taxon>
        <taxon>Uroviricota</taxon>
        <taxon>Caudoviricetes</taxon>
        <taxon>Zobellviridae</taxon>
        <taxon>Icepovirus</taxon>
        <taxon>Icepovirus bengalense</taxon>
    </lineage>
</organism>
<dbReference type="EMBL" id="HQ641345">
    <property type="protein sequence ID" value="ADX87750.1"/>
    <property type="molecule type" value="Genomic_DNA"/>
</dbReference>
<proteinExistence type="predicted"/>
<evidence type="ECO:0000313" key="2">
    <source>
        <dbReference type="Proteomes" id="UP000007500"/>
    </source>
</evidence>
<sequence>MSTLLSNCSAIIGSKADSNLLRNNANKDANCIHVMQKFHTFHVSKRNYFTLTLMYCGLMPKR</sequence>
<protein>
    <submittedName>
        <fullName evidence="1">Uncharacterized protein 69</fullName>
    </submittedName>
</protein>
<dbReference type="Proteomes" id="UP000007500">
    <property type="component" value="Segment"/>
</dbReference>